<feature type="repeat" description="ANK" evidence="3">
    <location>
        <begin position="59"/>
        <end position="91"/>
    </location>
</feature>
<dbReference type="Proteomes" id="UP001642483">
    <property type="component" value="Unassembled WGS sequence"/>
</dbReference>
<protein>
    <recommendedName>
        <fullName evidence="6">Ankyrin repeat domain-containing protein 39</fullName>
    </recommendedName>
</protein>
<dbReference type="PANTHER" id="PTHR24171">
    <property type="entry name" value="ANKYRIN REPEAT DOMAIN-CONTAINING PROTEIN 39-RELATED"/>
    <property type="match status" value="1"/>
</dbReference>
<dbReference type="Pfam" id="PF12796">
    <property type="entry name" value="Ank_2"/>
    <property type="match status" value="1"/>
</dbReference>
<name>A0ABP0GH01_CLALP</name>
<feature type="repeat" description="ANK" evidence="3">
    <location>
        <begin position="93"/>
        <end position="125"/>
    </location>
</feature>
<evidence type="ECO:0000256" key="3">
    <source>
        <dbReference type="PROSITE-ProRule" id="PRU00023"/>
    </source>
</evidence>
<dbReference type="SMART" id="SM00248">
    <property type="entry name" value="ANK"/>
    <property type="match status" value="3"/>
</dbReference>
<evidence type="ECO:0000313" key="4">
    <source>
        <dbReference type="EMBL" id="CAK8690703.1"/>
    </source>
</evidence>
<evidence type="ECO:0000256" key="1">
    <source>
        <dbReference type="ARBA" id="ARBA00022737"/>
    </source>
</evidence>
<dbReference type="InterPro" id="IPR036770">
    <property type="entry name" value="Ankyrin_rpt-contain_sf"/>
</dbReference>
<evidence type="ECO:0000313" key="5">
    <source>
        <dbReference type="Proteomes" id="UP001642483"/>
    </source>
</evidence>
<gene>
    <name evidence="4" type="ORF">CVLEPA_LOCUS23287</name>
</gene>
<dbReference type="EMBL" id="CAWYQH010000119">
    <property type="protein sequence ID" value="CAK8690703.1"/>
    <property type="molecule type" value="Genomic_DNA"/>
</dbReference>
<dbReference type="PANTHER" id="PTHR24171:SF9">
    <property type="entry name" value="ANKYRIN REPEAT DOMAIN-CONTAINING PROTEIN 39"/>
    <property type="match status" value="1"/>
</dbReference>
<dbReference type="PROSITE" id="PS50088">
    <property type="entry name" value="ANK_REPEAT"/>
    <property type="match status" value="3"/>
</dbReference>
<dbReference type="InterPro" id="IPR002110">
    <property type="entry name" value="Ankyrin_rpt"/>
</dbReference>
<dbReference type="Gene3D" id="1.25.40.20">
    <property type="entry name" value="Ankyrin repeat-containing domain"/>
    <property type="match status" value="2"/>
</dbReference>
<dbReference type="PRINTS" id="PR01415">
    <property type="entry name" value="ANKYRIN"/>
</dbReference>
<dbReference type="Pfam" id="PF13606">
    <property type="entry name" value="Ank_3"/>
    <property type="match status" value="1"/>
</dbReference>
<feature type="repeat" description="ANK" evidence="3">
    <location>
        <begin position="126"/>
        <end position="150"/>
    </location>
</feature>
<reference evidence="4 5" key="1">
    <citation type="submission" date="2024-02" db="EMBL/GenBank/DDBJ databases">
        <authorList>
            <person name="Daric V."/>
            <person name="Darras S."/>
        </authorList>
    </citation>
    <scope>NUCLEOTIDE SEQUENCE [LARGE SCALE GENOMIC DNA]</scope>
</reference>
<dbReference type="PROSITE" id="PS50297">
    <property type="entry name" value="ANK_REP_REGION"/>
    <property type="match status" value="3"/>
</dbReference>
<keyword evidence="1" id="KW-0677">Repeat</keyword>
<sequence>MEDMHDCAHHDGGGVDGVFQSLNEMDFSRGPWTSASNGDYPYIQKYLDEGGEPNIRDSAGYTPLHYSARNGHEYITKALITSGALVNVQTRAGRATPLHRACQNNCPAIVKILLRHNADPCIQDADGKTPLHKAVESRSAKICKMLIENNPKCEEIPDNKAKMPKNYISLSEVDSEICKILKWRKS</sequence>
<proteinExistence type="predicted"/>
<accession>A0ABP0GH01</accession>
<keyword evidence="5" id="KW-1185">Reference proteome</keyword>
<evidence type="ECO:0000256" key="2">
    <source>
        <dbReference type="ARBA" id="ARBA00023043"/>
    </source>
</evidence>
<keyword evidence="2 3" id="KW-0040">ANK repeat</keyword>
<evidence type="ECO:0008006" key="6">
    <source>
        <dbReference type="Google" id="ProtNLM"/>
    </source>
</evidence>
<dbReference type="SUPFAM" id="SSF48403">
    <property type="entry name" value="Ankyrin repeat"/>
    <property type="match status" value="1"/>
</dbReference>
<comment type="caution">
    <text evidence="4">The sequence shown here is derived from an EMBL/GenBank/DDBJ whole genome shotgun (WGS) entry which is preliminary data.</text>
</comment>
<organism evidence="4 5">
    <name type="scientific">Clavelina lepadiformis</name>
    <name type="common">Light-bulb sea squirt</name>
    <name type="synonym">Ascidia lepadiformis</name>
    <dbReference type="NCBI Taxonomy" id="159417"/>
    <lineage>
        <taxon>Eukaryota</taxon>
        <taxon>Metazoa</taxon>
        <taxon>Chordata</taxon>
        <taxon>Tunicata</taxon>
        <taxon>Ascidiacea</taxon>
        <taxon>Aplousobranchia</taxon>
        <taxon>Clavelinidae</taxon>
        <taxon>Clavelina</taxon>
    </lineage>
</organism>